<dbReference type="EMBL" id="WJXW01000002">
    <property type="protein sequence ID" value="KAF9739471.1"/>
    <property type="molecule type" value="Genomic_DNA"/>
</dbReference>
<dbReference type="AlphaFoldDB" id="A0A9P6GQC3"/>
<reference evidence="1" key="1">
    <citation type="journal article" date="2020" name="Mol. Plant Microbe Interact.">
        <title>Genome Sequence of the Biocontrol Agent Coniothyrium minitans strain Conio (IMI 134523).</title>
        <authorList>
            <person name="Patel D."/>
            <person name="Shittu T.A."/>
            <person name="Baroncelli R."/>
            <person name="Muthumeenakshi S."/>
            <person name="Osborne T.H."/>
            <person name="Janganan T.K."/>
            <person name="Sreenivasaprasad S."/>
        </authorList>
    </citation>
    <scope>NUCLEOTIDE SEQUENCE</scope>
    <source>
        <strain evidence="1">Conio</strain>
    </source>
</reference>
<keyword evidence="2" id="KW-1185">Reference proteome</keyword>
<proteinExistence type="predicted"/>
<evidence type="ECO:0000313" key="2">
    <source>
        <dbReference type="Proteomes" id="UP000756921"/>
    </source>
</evidence>
<sequence>MPYLLFKPRHPFASSPFNPPRPKYATNDRAVAQVFYSYGWVVMHAPRLPTKKESAIWWDSDSNDDDDETAQNEIFSSTRQCSGIEELDYQGVVLDGLIEGPQVEEQVKWAIMWVADWDMNREVDLKVVLRAED</sequence>
<name>A0A9P6GQC3_9PLEO</name>
<comment type="caution">
    <text evidence="1">The sequence shown here is derived from an EMBL/GenBank/DDBJ whole genome shotgun (WGS) entry which is preliminary data.</text>
</comment>
<evidence type="ECO:0000313" key="1">
    <source>
        <dbReference type="EMBL" id="KAF9739471.1"/>
    </source>
</evidence>
<gene>
    <name evidence="1" type="ORF">PMIN01_02105</name>
</gene>
<organism evidence="1 2">
    <name type="scientific">Paraphaeosphaeria minitans</name>
    <dbReference type="NCBI Taxonomy" id="565426"/>
    <lineage>
        <taxon>Eukaryota</taxon>
        <taxon>Fungi</taxon>
        <taxon>Dikarya</taxon>
        <taxon>Ascomycota</taxon>
        <taxon>Pezizomycotina</taxon>
        <taxon>Dothideomycetes</taxon>
        <taxon>Pleosporomycetidae</taxon>
        <taxon>Pleosporales</taxon>
        <taxon>Massarineae</taxon>
        <taxon>Didymosphaeriaceae</taxon>
        <taxon>Paraphaeosphaeria</taxon>
    </lineage>
</organism>
<protein>
    <submittedName>
        <fullName evidence="1">Uncharacterized protein</fullName>
    </submittedName>
</protein>
<dbReference type="Proteomes" id="UP000756921">
    <property type="component" value="Unassembled WGS sequence"/>
</dbReference>
<accession>A0A9P6GQC3</accession>